<comment type="similarity">
    <text evidence="4 16">Belongs to the CDP-alcohol phosphatidyltransferase class-I family.</text>
</comment>
<comment type="catalytic activity">
    <reaction evidence="15">
        <text>a CDP-1,2-diacyl-sn-glycerol + sn-glycerol 3-phosphate = a 1,2-diacyl-sn-glycero-3-phospho-(1'-sn-glycero-3'-phosphate) + CMP + H(+)</text>
        <dbReference type="Rhea" id="RHEA:12593"/>
        <dbReference type="ChEBI" id="CHEBI:15378"/>
        <dbReference type="ChEBI" id="CHEBI:57597"/>
        <dbReference type="ChEBI" id="CHEBI:58332"/>
        <dbReference type="ChEBI" id="CHEBI:60110"/>
        <dbReference type="ChEBI" id="CHEBI:60377"/>
        <dbReference type="EC" id="2.7.8.5"/>
    </reaction>
</comment>
<keyword evidence="12 17" id="KW-0472">Membrane</keyword>
<dbReference type="OrthoDB" id="9796672at2"/>
<evidence type="ECO:0000256" key="11">
    <source>
        <dbReference type="ARBA" id="ARBA00023098"/>
    </source>
</evidence>
<protein>
    <recommendedName>
        <fullName evidence="6">CDP-diacylglycerol--glycerol-3-phosphate 3-phosphatidyltransferase</fullName>
        <ecNumber evidence="5">2.7.8.5</ecNumber>
    </recommendedName>
</protein>
<feature type="transmembrane region" description="Helical" evidence="17">
    <location>
        <begin position="118"/>
        <end position="136"/>
    </location>
</feature>
<dbReference type="PIRSF" id="PIRSF000847">
    <property type="entry name" value="Phos_ph_gly_syn"/>
    <property type="match status" value="1"/>
</dbReference>
<feature type="transmembrane region" description="Helical" evidence="17">
    <location>
        <begin position="142"/>
        <end position="167"/>
    </location>
</feature>
<evidence type="ECO:0000256" key="8">
    <source>
        <dbReference type="ARBA" id="ARBA00022679"/>
    </source>
</evidence>
<dbReference type="PROSITE" id="PS00379">
    <property type="entry name" value="CDP_ALCOHOL_P_TRANSF"/>
    <property type="match status" value="1"/>
</dbReference>
<dbReference type="InterPro" id="IPR048254">
    <property type="entry name" value="CDP_ALCOHOL_P_TRANSF_CS"/>
</dbReference>
<feature type="transmembrane region" description="Helical" evidence="17">
    <location>
        <begin position="7"/>
        <end position="23"/>
    </location>
</feature>
<dbReference type="GO" id="GO:0008444">
    <property type="term" value="F:CDP-diacylglycerol-glycerol-3-phosphate 3-phosphatidyltransferase activity"/>
    <property type="evidence" value="ECO:0007669"/>
    <property type="project" value="UniProtKB-EC"/>
</dbReference>
<feature type="transmembrane region" description="Helical" evidence="17">
    <location>
        <begin position="59"/>
        <end position="79"/>
    </location>
</feature>
<dbReference type="InterPro" id="IPR043130">
    <property type="entry name" value="CDP-OH_PTrfase_TM_dom"/>
</dbReference>
<keyword evidence="19" id="KW-1185">Reference proteome</keyword>
<accession>A0A0K8MFW1</accession>
<organism evidence="18 19">
    <name type="scientific">Caedimonas varicaedens</name>
    <dbReference type="NCBI Taxonomy" id="1629334"/>
    <lineage>
        <taxon>Bacteria</taxon>
        <taxon>Pseudomonadati</taxon>
        <taxon>Pseudomonadota</taxon>
        <taxon>Alphaproteobacteria</taxon>
        <taxon>Holosporales</taxon>
        <taxon>Caedimonadaceae</taxon>
        <taxon>Caedimonas</taxon>
    </lineage>
</organism>
<gene>
    <name evidence="18" type="primary">pgsA2</name>
    <name evidence="18" type="ORF">Cva_01448</name>
</gene>
<keyword evidence="10 17" id="KW-1133">Transmembrane helix</keyword>
<keyword evidence="7" id="KW-0444">Lipid biosynthesis</keyword>
<evidence type="ECO:0000256" key="4">
    <source>
        <dbReference type="ARBA" id="ARBA00010441"/>
    </source>
</evidence>
<evidence type="ECO:0000256" key="6">
    <source>
        <dbReference type="ARBA" id="ARBA00014944"/>
    </source>
</evidence>
<evidence type="ECO:0000256" key="14">
    <source>
        <dbReference type="ARBA" id="ARBA00023264"/>
    </source>
</evidence>
<dbReference type="STRING" id="1629334.Cva_01448"/>
<evidence type="ECO:0000313" key="18">
    <source>
        <dbReference type="EMBL" id="GAO98779.1"/>
    </source>
</evidence>
<evidence type="ECO:0000256" key="3">
    <source>
        <dbReference type="ARBA" id="ARBA00005189"/>
    </source>
</evidence>
<evidence type="ECO:0000256" key="9">
    <source>
        <dbReference type="ARBA" id="ARBA00022692"/>
    </source>
</evidence>
<dbReference type="InterPro" id="IPR050324">
    <property type="entry name" value="CDP-alcohol_PTase-I"/>
</dbReference>
<evidence type="ECO:0000256" key="1">
    <source>
        <dbReference type="ARBA" id="ARBA00004141"/>
    </source>
</evidence>
<dbReference type="GO" id="GO:0016020">
    <property type="term" value="C:membrane"/>
    <property type="evidence" value="ECO:0007669"/>
    <property type="project" value="UniProtKB-SubCell"/>
</dbReference>
<evidence type="ECO:0000256" key="10">
    <source>
        <dbReference type="ARBA" id="ARBA00022989"/>
    </source>
</evidence>
<evidence type="ECO:0000256" key="7">
    <source>
        <dbReference type="ARBA" id="ARBA00022516"/>
    </source>
</evidence>
<evidence type="ECO:0000256" key="13">
    <source>
        <dbReference type="ARBA" id="ARBA00023209"/>
    </source>
</evidence>
<comment type="caution">
    <text evidence="18">The sequence shown here is derived from an EMBL/GenBank/DDBJ whole genome shotgun (WGS) entry which is preliminary data.</text>
</comment>
<keyword evidence="14" id="KW-1208">Phospholipid metabolism</keyword>
<dbReference type="InterPro" id="IPR004570">
    <property type="entry name" value="Phosphatidylglycerol_P_synth"/>
</dbReference>
<dbReference type="AlphaFoldDB" id="A0A0K8MFW1"/>
<keyword evidence="8 16" id="KW-0808">Transferase</keyword>
<comment type="subcellular location">
    <subcellularLocation>
        <location evidence="1">Membrane</location>
        <topology evidence="1">Multi-pass membrane protein</topology>
    </subcellularLocation>
</comment>
<comment type="pathway">
    <text evidence="3">Lipid metabolism.</text>
</comment>
<keyword evidence="11" id="KW-0443">Lipid metabolism</keyword>
<evidence type="ECO:0000256" key="2">
    <source>
        <dbReference type="ARBA" id="ARBA00005042"/>
    </source>
</evidence>
<proteinExistence type="inferred from homology"/>
<evidence type="ECO:0000256" key="16">
    <source>
        <dbReference type="RuleBase" id="RU003750"/>
    </source>
</evidence>
<dbReference type="InterPro" id="IPR000462">
    <property type="entry name" value="CDP-OH_P_trans"/>
</dbReference>
<evidence type="ECO:0000256" key="15">
    <source>
        <dbReference type="ARBA" id="ARBA00048586"/>
    </source>
</evidence>
<feature type="transmembrane region" description="Helical" evidence="17">
    <location>
        <begin position="29"/>
        <end position="47"/>
    </location>
</feature>
<reference evidence="18 19" key="1">
    <citation type="submission" date="2015-03" db="EMBL/GenBank/DDBJ databases">
        <title>Caedibacter varicaedens, whole genome shotgun sequence.</title>
        <authorList>
            <person name="Suzuki H."/>
            <person name="Dapper A.L."/>
            <person name="Gibson A.K."/>
            <person name="Jackson C."/>
            <person name="Lee H."/>
            <person name="Pejaver V.R."/>
            <person name="Doak T."/>
            <person name="Lynch M."/>
        </authorList>
    </citation>
    <scope>NUCLEOTIDE SEQUENCE [LARGE SCALE GENOMIC DNA]</scope>
</reference>
<evidence type="ECO:0000313" key="19">
    <source>
        <dbReference type="Proteomes" id="UP000036771"/>
    </source>
</evidence>
<feature type="transmembrane region" description="Helical" evidence="17">
    <location>
        <begin position="85"/>
        <end position="106"/>
    </location>
</feature>
<dbReference type="Proteomes" id="UP000036771">
    <property type="component" value="Unassembled WGS sequence"/>
</dbReference>
<keyword evidence="9 17" id="KW-0812">Transmembrane</keyword>
<evidence type="ECO:0000256" key="12">
    <source>
        <dbReference type="ARBA" id="ARBA00023136"/>
    </source>
</evidence>
<keyword evidence="13" id="KW-0594">Phospholipid biosynthesis</keyword>
<dbReference type="Pfam" id="PF01066">
    <property type="entry name" value="CDP-OH_P_transf"/>
    <property type="match status" value="1"/>
</dbReference>
<dbReference type="EMBL" id="BBVC01000091">
    <property type="protein sequence ID" value="GAO98779.1"/>
    <property type="molecule type" value="Genomic_DNA"/>
</dbReference>
<dbReference type="GO" id="GO:0046474">
    <property type="term" value="P:glycerophospholipid biosynthetic process"/>
    <property type="evidence" value="ECO:0007669"/>
    <property type="project" value="TreeGrafter"/>
</dbReference>
<evidence type="ECO:0000256" key="17">
    <source>
        <dbReference type="SAM" id="Phobius"/>
    </source>
</evidence>
<sequence length="179" mass="19856">MTWPNFITLGRIFSVPLIVWLILTGDYRQAFWITLIAGLSDVLDGLLARTLKVYSLLGAYLDPFADKLLLIGAFIALSVKSLIPLWLVILVVFRDILILGGVILLWGMKKKFQIKPLMISKVNTFFQIIVVVAVLVQEAYSLLTLEILAALFSLTALTTFLSAGGYIKVLGRTLGKEVK</sequence>
<comment type="pathway">
    <text evidence="2">Phospholipid metabolism; phosphatidylglycerol biosynthesis; phosphatidylglycerol from CDP-diacylglycerol: step 1/2.</text>
</comment>
<dbReference type="Gene3D" id="1.20.120.1760">
    <property type="match status" value="1"/>
</dbReference>
<dbReference type="PANTHER" id="PTHR14269:SF62">
    <property type="entry name" value="CDP-DIACYLGLYCEROL--GLYCEROL-3-PHOSPHATE 3-PHOSPHATIDYLTRANSFERASE 1, CHLOROPLASTIC"/>
    <property type="match status" value="1"/>
</dbReference>
<name>A0A0K8MFW1_9PROT</name>
<dbReference type="PANTHER" id="PTHR14269">
    <property type="entry name" value="CDP-DIACYLGLYCEROL--GLYCEROL-3-PHOSPHATE 3-PHOSPHATIDYLTRANSFERASE-RELATED"/>
    <property type="match status" value="1"/>
</dbReference>
<dbReference type="EC" id="2.7.8.5" evidence="5"/>
<evidence type="ECO:0000256" key="5">
    <source>
        <dbReference type="ARBA" id="ARBA00013170"/>
    </source>
</evidence>